<accession>A0A511QQU6</accession>
<dbReference type="InterPro" id="IPR029787">
    <property type="entry name" value="Nucleotide_cyclase"/>
</dbReference>
<keyword evidence="3" id="KW-1185">Reference proteome</keyword>
<protein>
    <recommendedName>
        <fullName evidence="1">Thaumarchaeal output domain-containing protein</fullName>
    </recommendedName>
</protein>
<name>A0A511QQU6_9VIBR</name>
<dbReference type="AlphaFoldDB" id="A0A511QQU6"/>
<dbReference type="RefSeq" id="WP_119008061.1">
    <property type="nucleotide sequence ID" value="NZ_BJXK01000005.1"/>
</dbReference>
<dbReference type="InterPro" id="IPR040572">
    <property type="entry name" value="TackOD1"/>
</dbReference>
<reference evidence="2 3" key="1">
    <citation type="submission" date="2019-07" db="EMBL/GenBank/DDBJ databases">
        <title>Whole genome shotgun sequence of Vibrio superstes NBRC 103154.</title>
        <authorList>
            <person name="Hosoyama A."/>
            <person name="Uohara A."/>
            <person name="Ohji S."/>
            <person name="Ichikawa N."/>
        </authorList>
    </citation>
    <scope>NUCLEOTIDE SEQUENCE [LARGE SCALE GENOMIC DNA]</scope>
    <source>
        <strain evidence="2 3">NBRC 103154</strain>
    </source>
</reference>
<organism evidence="2 3">
    <name type="scientific">Vibrio superstes NBRC 103154</name>
    <dbReference type="NCBI Taxonomy" id="1219062"/>
    <lineage>
        <taxon>Bacteria</taxon>
        <taxon>Pseudomonadati</taxon>
        <taxon>Pseudomonadota</taxon>
        <taxon>Gammaproteobacteria</taxon>
        <taxon>Vibrionales</taxon>
        <taxon>Vibrionaceae</taxon>
        <taxon>Vibrio</taxon>
    </lineage>
</organism>
<feature type="domain" description="Thaumarchaeal output" evidence="1">
    <location>
        <begin position="101"/>
        <end position="282"/>
    </location>
</feature>
<sequence length="443" mass="50924">MSDENKTLVIFGEAQAVIPPMGWAVEYETDEDQLLARRGIICLINVPSLEQDSLLKKIHRSEFGWSWRLYSVQASTLSPYLSDGVYEPDQIRGVPEKLSYLSEQPSDTLLAYLWLDERRALKPIRDAGTRAIYRYPLIDAYYQLERTPFRYIFKQVEQELLEKGECIDRVRYCQKCHSGHLNYVDACPSCSSVDTVSNDALHCFTCGHVDDAKTFAKHNALQCPNCNTLLKHIGVDYDRPLELMQCNSCQNEFAEARVIARCLSCGHKNNVESLITQTYFNYLSGDRAHLFLLNQAPSKVSFRLSGTVDPVLFESVVSWKNQLSIRHSHTDLLIGLKIINIEEFIQKFGEVAYVEFLAQLSEQLESLFRTTDLSCQYSEEVLFVFLPICDTNSIEILRERLSEFANKIESNEIGLRVRHWYLPDQEFDDSNTWFKAKASELDA</sequence>
<evidence type="ECO:0000259" key="1">
    <source>
        <dbReference type="Pfam" id="PF18551"/>
    </source>
</evidence>
<dbReference type="EMBL" id="BJXK01000005">
    <property type="protein sequence ID" value="GEM79266.1"/>
    <property type="molecule type" value="Genomic_DNA"/>
</dbReference>
<dbReference type="SUPFAM" id="SSF55073">
    <property type="entry name" value="Nucleotide cyclase"/>
    <property type="match status" value="1"/>
</dbReference>
<gene>
    <name evidence="2" type="ORF">VSU01S_15110</name>
</gene>
<evidence type="ECO:0000313" key="2">
    <source>
        <dbReference type="EMBL" id="GEM79266.1"/>
    </source>
</evidence>
<dbReference type="OrthoDB" id="8432393at2"/>
<proteinExistence type="predicted"/>
<comment type="caution">
    <text evidence="2">The sequence shown here is derived from an EMBL/GenBank/DDBJ whole genome shotgun (WGS) entry which is preliminary data.</text>
</comment>
<dbReference type="Pfam" id="PF18551">
    <property type="entry name" value="TackOD1"/>
    <property type="match status" value="1"/>
</dbReference>
<dbReference type="Proteomes" id="UP000321113">
    <property type="component" value="Unassembled WGS sequence"/>
</dbReference>
<evidence type="ECO:0000313" key="3">
    <source>
        <dbReference type="Proteomes" id="UP000321113"/>
    </source>
</evidence>